<keyword evidence="7" id="KW-1185">Reference proteome</keyword>
<dbReference type="SUPFAM" id="SSF48403">
    <property type="entry name" value="Ankyrin repeat"/>
    <property type="match status" value="1"/>
</dbReference>
<evidence type="ECO:0000313" key="6">
    <source>
        <dbReference type="EMBL" id="RZT89916.1"/>
    </source>
</evidence>
<sequence>MPDNFVKYFTQVIAMDQFEARRRREWMLVGLVLLLAVLANLPHDLSQALHLNTNYLVAVLGLMVLLALFLYVRFTFFLLYALLVVGANLPDQWADGLGVSRMPLLIALGFMVAGSLVNQVTRLVPSGLEPKPKVKSSEGTRALCGAVERNNLSLARRVLAMEIDPNQMDEQGRLPLAMAAMNGHLPLVQALLQAGANPTQAAGDGQTALMLAQQHGHAEVVSALRETLKDRQDDEMPRLNPDSSFIRT</sequence>
<feature type="transmembrane region" description="Helical" evidence="5">
    <location>
        <begin position="26"/>
        <end position="43"/>
    </location>
</feature>
<keyword evidence="5" id="KW-1133">Transmembrane helix</keyword>
<evidence type="ECO:0000256" key="5">
    <source>
        <dbReference type="SAM" id="Phobius"/>
    </source>
</evidence>
<dbReference type="Gene3D" id="1.25.40.20">
    <property type="entry name" value="Ankyrin repeat-containing domain"/>
    <property type="match status" value="1"/>
</dbReference>
<dbReference type="EMBL" id="SHKM01000001">
    <property type="protein sequence ID" value="RZT89916.1"/>
    <property type="molecule type" value="Genomic_DNA"/>
</dbReference>
<feature type="region of interest" description="Disordered" evidence="4">
    <location>
        <begin position="228"/>
        <end position="248"/>
    </location>
</feature>
<dbReference type="Proteomes" id="UP000292136">
    <property type="component" value="Unassembled WGS sequence"/>
</dbReference>
<dbReference type="PANTHER" id="PTHR24201">
    <property type="entry name" value="ANK_REP_REGION DOMAIN-CONTAINING PROTEIN"/>
    <property type="match status" value="1"/>
</dbReference>
<name>A0ABY0IQR2_9RHOO</name>
<feature type="transmembrane region" description="Helical" evidence="5">
    <location>
        <begin position="102"/>
        <end position="121"/>
    </location>
</feature>
<evidence type="ECO:0000256" key="3">
    <source>
        <dbReference type="PROSITE-ProRule" id="PRU00023"/>
    </source>
</evidence>
<dbReference type="InterPro" id="IPR050776">
    <property type="entry name" value="Ank_Repeat/CDKN_Inhibitor"/>
</dbReference>
<protein>
    <submittedName>
        <fullName evidence="6">Ankyrin repeat protein</fullName>
    </submittedName>
</protein>
<dbReference type="Pfam" id="PF00023">
    <property type="entry name" value="Ank"/>
    <property type="match status" value="1"/>
</dbReference>
<dbReference type="SMART" id="SM00248">
    <property type="entry name" value="ANK"/>
    <property type="match status" value="3"/>
</dbReference>
<accession>A0ABY0IQR2</accession>
<feature type="transmembrane region" description="Helical" evidence="5">
    <location>
        <begin position="55"/>
        <end position="82"/>
    </location>
</feature>
<dbReference type="PROSITE" id="PS50088">
    <property type="entry name" value="ANK_REPEAT"/>
    <property type="match status" value="1"/>
</dbReference>
<evidence type="ECO:0000256" key="4">
    <source>
        <dbReference type="SAM" id="MobiDB-lite"/>
    </source>
</evidence>
<evidence type="ECO:0000256" key="2">
    <source>
        <dbReference type="ARBA" id="ARBA00023043"/>
    </source>
</evidence>
<keyword evidence="5" id="KW-0472">Membrane</keyword>
<dbReference type="InterPro" id="IPR002110">
    <property type="entry name" value="Ankyrin_rpt"/>
</dbReference>
<dbReference type="Pfam" id="PF12796">
    <property type="entry name" value="Ank_2"/>
    <property type="match status" value="1"/>
</dbReference>
<evidence type="ECO:0000313" key="7">
    <source>
        <dbReference type="Proteomes" id="UP000292136"/>
    </source>
</evidence>
<feature type="repeat" description="ANK" evidence="3">
    <location>
        <begin position="171"/>
        <end position="203"/>
    </location>
</feature>
<feature type="compositionally biased region" description="Basic and acidic residues" evidence="4">
    <location>
        <begin position="228"/>
        <end position="237"/>
    </location>
</feature>
<dbReference type="InterPro" id="IPR036770">
    <property type="entry name" value="Ankyrin_rpt-contain_sf"/>
</dbReference>
<gene>
    <name evidence="6" type="ORF">EV678_0717</name>
</gene>
<keyword evidence="5" id="KW-0812">Transmembrane</keyword>
<evidence type="ECO:0000256" key="1">
    <source>
        <dbReference type="ARBA" id="ARBA00022737"/>
    </source>
</evidence>
<proteinExistence type="predicted"/>
<organism evidence="6 7">
    <name type="scientific">Azospira oryzae</name>
    <dbReference type="NCBI Taxonomy" id="146939"/>
    <lineage>
        <taxon>Bacteria</taxon>
        <taxon>Pseudomonadati</taxon>
        <taxon>Pseudomonadota</taxon>
        <taxon>Betaproteobacteria</taxon>
        <taxon>Rhodocyclales</taxon>
        <taxon>Rhodocyclaceae</taxon>
        <taxon>Azospira</taxon>
    </lineage>
</organism>
<keyword evidence="1" id="KW-0677">Repeat</keyword>
<dbReference type="PROSITE" id="PS50297">
    <property type="entry name" value="ANK_REP_REGION"/>
    <property type="match status" value="1"/>
</dbReference>
<comment type="caution">
    <text evidence="6">The sequence shown here is derived from an EMBL/GenBank/DDBJ whole genome shotgun (WGS) entry which is preliminary data.</text>
</comment>
<reference evidence="6 7" key="1">
    <citation type="submission" date="2019-02" db="EMBL/GenBank/DDBJ databases">
        <title>Genomic Encyclopedia of Type Strains, Phase IV (KMG-IV): sequencing the most valuable type-strain genomes for metagenomic binning, comparative biology and taxonomic classification.</title>
        <authorList>
            <person name="Goeker M."/>
        </authorList>
    </citation>
    <scope>NUCLEOTIDE SEQUENCE [LARGE SCALE GENOMIC DNA]</scope>
    <source>
        <strain evidence="6 7">DSM 21223</strain>
    </source>
</reference>
<keyword evidence="2 3" id="KW-0040">ANK repeat</keyword>